<dbReference type="AlphaFoldDB" id="A0A699RBL8"/>
<name>A0A699RBL8_TANCI</name>
<feature type="non-terminal residue" evidence="1">
    <location>
        <position position="95"/>
    </location>
</feature>
<protein>
    <submittedName>
        <fullName evidence="1">Uncharacterized protein</fullName>
    </submittedName>
</protein>
<gene>
    <name evidence="1" type="ORF">Tci_854758</name>
</gene>
<dbReference type="EMBL" id="BKCJ011086234">
    <property type="protein sequence ID" value="GFC82788.1"/>
    <property type="molecule type" value="Genomic_DNA"/>
</dbReference>
<organism evidence="1">
    <name type="scientific">Tanacetum cinerariifolium</name>
    <name type="common">Dalmatian daisy</name>
    <name type="synonym">Chrysanthemum cinerariifolium</name>
    <dbReference type="NCBI Taxonomy" id="118510"/>
    <lineage>
        <taxon>Eukaryota</taxon>
        <taxon>Viridiplantae</taxon>
        <taxon>Streptophyta</taxon>
        <taxon>Embryophyta</taxon>
        <taxon>Tracheophyta</taxon>
        <taxon>Spermatophyta</taxon>
        <taxon>Magnoliopsida</taxon>
        <taxon>eudicotyledons</taxon>
        <taxon>Gunneridae</taxon>
        <taxon>Pentapetalae</taxon>
        <taxon>asterids</taxon>
        <taxon>campanulids</taxon>
        <taxon>Asterales</taxon>
        <taxon>Asteraceae</taxon>
        <taxon>Asteroideae</taxon>
        <taxon>Anthemideae</taxon>
        <taxon>Anthemidinae</taxon>
        <taxon>Tanacetum</taxon>
    </lineage>
</organism>
<reference evidence="1" key="1">
    <citation type="journal article" date="2019" name="Sci. Rep.">
        <title>Draft genome of Tanacetum cinerariifolium, the natural source of mosquito coil.</title>
        <authorList>
            <person name="Yamashiro T."/>
            <person name="Shiraishi A."/>
            <person name="Satake H."/>
            <person name="Nakayama K."/>
        </authorList>
    </citation>
    <scope>NUCLEOTIDE SEQUENCE</scope>
</reference>
<evidence type="ECO:0000313" key="1">
    <source>
        <dbReference type="EMBL" id="GFC82788.1"/>
    </source>
</evidence>
<accession>A0A699RBL8</accession>
<sequence>MEYGWDALEEKFEACVLFLLHLFGEVGEGALGVGAVGDALVLEVGHELLIVGIRELELLGRGDGGVLGAVARGVVEEVAFLDEHAGDVRNFAVLH</sequence>
<comment type="caution">
    <text evidence="1">The sequence shown here is derived from an EMBL/GenBank/DDBJ whole genome shotgun (WGS) entry which is preliminary data.</text>
</comment>
<proteinExistence type="predicted"/>